<keyword evidence="2" id="KW-0963">Cytoplasm</keyword>
<organism evidence="6 7">
    <name type="scientific">Carpinus fangiana</name>
    <dbReference type="NCBI Taxonomy" id="176857"/>
    <lineage>
        <taxon>Eukaryota</taxon>
        <taxon>Viridiplantae</taxon>
        <taxon>Streptophyta</taxon>
        <taxon>Embryophyta</taxon>
        <taxon>Tracheophyta</taxon>
        <taxon>Spermatophyta</taxon>
        <taxon>Magnoliopsida</taxon>
        <taxon>eudicotyledons</taxon>
        <taxon>Gunneridae</taxon>
        <taxon>Pentapetalae</taxon>
        <taxon>rosids</taxon>
        <taxon>fabids</taxon>
        <taxon>Fagales</taxon>
        <taxon>Betulaceae</taxon>
        <taxon>Carpinus</taxon>
    </lineage>
</organism>
<dbReference type="Pfam" id="PF21289">
    <property type="entry name" value="EDC4_C"/>
    <property type="match status" value="1"/>
</dbReference>
<name>A0A5N6RWY3_9ROSI</name>
<proteinExistence type="predicted"/>
<dbReference type="GO" id="GO:0031087">
    <property type="term" value="P:deadenylation-independent decapping of nuclear-transcribed mRNA"/>
    <property type="evidence" value="ECO:0007669"/>
    <property type="project" value="InterPro"/>
</dbReference>
<evidence type="ECO:0000259" key="5">
    <source>
        <dbReference type="Pfam" id="PF21289"/>
    </source>
</evidence>
<accession>A0A5N6RWY3</accession>
<evidence type="ECO:0000256" key="1">
    <source>
        <dbReference type="ARBA" id="ARBA00004496"/>
    </source>
</evidence>
<protein>
    <recommendedName>
        <fullName evidence="5">Enhancer of mRNA-decapping protein 4 C-terminal domain-containing protein</fullName>
    </recommendedName>
</protein>
<dbReference type="EMBL" id="CM017328">
    <property type="protein sequence ID" value="KAE8125840.1"/>
    <property type="molecule type" value="Genomic_DNA"/>
</dbReference>
<evidence type="ECO:0000313" key="7">
    <source>
        <dbReference type="Proteomes" id="UP000327013"/>
    </source>
</evidence>
<dbReference type="InterPro" id="IPR045152">
    <property type="entry name" value="EDC4-like"/>
</dbReference>
<evidence type="ECO:0000256" key="4">
    <source>
        <dbReference type="ARBA" id="ARBA00022737"/>
    </source>
</evidence>
<sequence length="160" mass="18083">MPTTLAQTLGGHHDSILTQVGMPIDPTNELSKLLGLHKYEEAFDAALQRCDVSIIYWLCSQVDLRCILSIDPLPLSQVVLLHLLRHLSYGINNNIPQKFGWMTHIANVIIPTDSMIAMHVRPIFNEVYALLNHQQYLPTITGFELSSIRSLMHVIISKIM</sequence>
<keyword evidence="3" id="KW-0853">WD repeat</keyword>
<keyword evidence="7" id="KW-1185">Reference proteome</keyword>
<dbReference type="GO" id="GO:0000932">
    <property type="term" value="C:P-body"/>
    <property type="evidence" value="ECO:0007669"/>
    <property type="project" value="TreeGrafter"/>
</dbReference>
<dbReference type="Gene3D" id="1.10.220.100">
    <property type="entry name" value="conserved c-terminal region of ge- 1"/>
    <property type="match status" value="1"/>
</dbReference>
<dbReference type="Proteomes" id="UP000327013">
    <property type="component" value="Chromosome 8"/>
</dbReference>
<dbReference type="InterPro" id="IPR044938">
    <property type="entry name" value="EDC4_C_sf"/>
</dbReference>
<reference evidence="6 7" key="1">
    <citation type="submission" date="2019-06" db="EMBL/GenBank/DDBJ databases">
        <title>A chromosomal-level reference genome of Carpinus fangiana (Coryloideae, Betulaceae).</title>
        <authorList>
            <person name="Yang X."/>
            <person name="Wang Z."/>
            <person name="Zhang L."/>
            <person name="Hao G."/>
            <person name="Liu J."/>
            <person name="Yang Y."/>
        </authorList>
    </citation>
    <scope>NUCLEOTIDE SEQUENCE [LARGE SCALE GENOMIC DNA]</scope>
    <source>
        <strain evidence="6">Cfa_2016G</strain>
        <tissue evidence="6">Leaf</tissue>
    </source>
</reference>
<evidence type="ECO:0000256" key="2">
    <source>
        <dbReference type="ARBA" id="ARBA00022490"/>
    </source>
</evidence>
<dbReference type="PANTHER" id="PTHR15598">
    <property type="entry name" value="ENHANCER OF MRNA-DECAPPING PROTEIN 4"/>
    <property type="match status" value="1"/>
</dbReference>
<dbReference type="InterPro" id="IPR049404">
    <property type="entry name" value="EDC4_C"/>
</dbReference>
<keyword evidence="4" id="KW-0677">Repeat</keyword>
<evidence type="ECO:0000313" key="6">
    <source>
        <dbReference type="EMBL" id="KAE8125840.1"/>
    </source>
</evidence>
<dbReference type="AlphaFoldDB" id="A0A5N6RWY3"/>
<feature type="domain" description="Enhancer of mRNA-decapping protein 4 C-terminal" evidence="5">
    <location>
        <begin position="32"/>
        <end position="133"/>
    </location>
</feature>
<gene>
    <name evidence="6" type="ORF">FH972_020610</name>
</gene>
<dbReference type="PANTHER" id="PTHR15598:SF5">
    <property type="entry name" value="ENHANCER OF MRNA-DECAPPING PROTEIN 4"/>
    <property type="match status" value="1"/>
</dbReference>
<evidence type="ECO:0000256" key="3">
    <source>
        <dbReference type="ARBA" id="ARBA00022574"/>
    </source>
</evidence>
<dbReference type="OrthoDB" id="21128at2759"/>
<comment type="subcellular location">
    <subcellularLocation>
        <location evidence="1">Cytoplasm</location>
    </subcellularLocation>
</comment>